<dbReference type="GO" id="GO:0019825">
    <property type="term" value="F:oxygen binding"/>
    <property type="evidence" value="ECO:0007669"/>
    <property type="project" value="InterPro"/>
</dbReference>
<dbReference type="RefSeq" id="WP_161035162.1">
    <property type="nucleotide sequence ID" value="NZ_WWCL01000002.1"/>
</dbReference>
<evidence type="ECO:0000259" key="5">
    <source>
        <dbReference type="PROSITE" id="PS50887"/>
    </source>
</evidence>
<name>A0A845I365_9BURK</name>
<keyword evidence="7" id="KW-1185">Reference proteome</keyword>
<dbReference type="SMART" id="SM00267">
    <property type="entry name" value="GGDEF"/>
    <property type="match status" value="1"/>
</dbReference>
<dbReference type="Proteomes" id="UP000444316">
    <property type="component" value="Unassembled WGS sequence"/>
</dbReference>
<dbReference type="CDD" id="cd01949">
    <property type="entry name" value="GGDEF"/>
    <property type="match status" value="1"/>
</dbReference>
<dbReference type="Gene3D" id="1.10.490.10">
    <property type="entry name" value="Globins"/>
    <property type="match status" value="1"/>
</dbReference>
<dbReference type="SUPFAM" id="SSF46458">
    <property type="entry name" value="Globin-like"/>
    <property type="match status" value="1"/>
</dbReference>
<proteinExistence type="predicted"/>
<dbReference type="FunFam" id="3.30.70.270:FF:000001">
    <property type="entry name" value="Diguanylate cyclase domain protein"/>
    <property type="match status" value="1"/>
</dbReference>
<dbReference type="InterPro" id="IPR044398">
    <property type="entry name" value="Globin-sensor_dom"/>
</dbReference>
<dbReference type="InterPro" id="IPR009050">
    <property type="entry name" value="Globin-like_sf"/>
</dbReference>
<dbReference type="Pfam" id="PF00990">
    <property type="entry name" value="GGDEF"/>
    <property type="match status" value="1"/>
</dbReference>
<dbReference type="GO" id="GO:1902201">
    <property type="term" value="P:negative regulation of bacterial-type flagellum-dependent cell motility"/>
    <property type="evidence" value="ECO:0007669"/>
    <property type="project" value="TreeGrafter"/>
</dbReference>
<evidence type="ECO:0000256" key="3">
    <source>
        <dbReference type="ARBA" id="ARBA00029839"/>
    </source>
</evidence>
<dbReference type="Gene3D" id="3.30.70.270">
    <property type="match status" value="1"/>
</dbReference>
<comment type="catalytic activity">
    <reaction evidence="4">
        <text>2 GTP = 3',3'-c-di-GMP + 2 diphosphate</text>
        <dbReference type="Rhea" id="RHEA:24898"/>
        <dbReference type="ChEBI" id="CHEBI:33019"/>
        <dbReference type="ChEBI" id="CHEBI:37565"/>
        <dbReference type="ChEBI" id="CHEBI:58805"/>
        <dbReference type="EC" id="2.7.7.65"/>
    </reaction>
</comment>
<evidence type="ECO:0000256" key="2">
    <source>
        <dbReference type="ARBA" id="ARBA00015125"/>
    </source>
</evidence>
<organism evidence="6 7">
    <name type="scientific">Duganella fentianensis</name>
    <dbReference type="NCBI Taxonomy" id="2692177"/>
    <lineage>
        <taxon>Bacteria</taxon>
        <taxon>Pseudomonadati</taxon>
        <taxon>Pseudomonadota</taxon>
        <taxon>Betaproteobacteria</taxon>
        <taxon>Burkholderiales</taxon>
        <taxon>Oxalobacteraceae</taxon>
        <taxon>Telluria group</taxon>
        <taxon>Duganella</taxon>
    </lineage>
</organism>
<reference evidence="6" key="1">
    <citation type="submission" date="2019-12" db="EMBL/GenBank/DDBJ databases">
        <title>Novel species isolated from a subtropical stream in China.</title>
        <authorList>
            <person name="Lu H."/>
        </authorList>
    </citation>
    <scope>NUCLEOTIDE SEQUENCE [LARGE SCALE GENOMIC DNA]</scope>
    <source>
        <strain evidence="6">FT93W</strain>
    </source>
</reference>
<dbReference type="GO" id="GO:0005886">
    <property type="term" value="C:plasma membrane"/>
    <property type="evidence" value="ECO:0007669"/>
    <property type="project" value="TreeGrafter"/>
</dbReference>
<dbReference type="InterPro" id="IPR050469">
    <property type="entry name" value="Diguanylate_Cyclase"/>
</dbReference>
<dbReference type="SUPFAM" id="SSF55073">
    <property type="entry name" value="Nucleotide cyclase"/>
    <property type="match status" value="1"/>
</dbReference>
<gene>
    <name evidence="6" type="ORF">GTP23_11010</name>
</gene>
<dbReference type="Pfam" id="PF21118">
    <property type="entry name" value="DosC_2nd"/>
    <property type="match status" value="1"/>
</dbReference>
<dbReference type="InterPro" id="IPR000160">
    <property type="entry name" value="GGDEF_dom"/>
</dbReference>
<dbReference type="EC" id="2.7.7.65" evidence="1"/>
<dbReference type="PANTHER" id="PTHR45138">
    <property type="entry name" value="REGULATORY COMPONENTS OF SENSORY TRANSDUCTION SYSTEM"/>
    <property type="match status" value="1"/>
</dbReference>
<dbReference type="PANTHER" id="PTHR45138:SF9">
    <property type="entry name" value="DIGUANYLATE CYCLASE DGCM-RELATED"/>
    <property type="match status" value="1"/>
</dbReference>
<evidence type="ECO:0000313" key="7">
    <source>
        <dbReference type="Proteomes" id="UP000444316"/>
    </source>
</evidence>
<dbReference type="NCBIfam" id="TIGR00254">
    <property type="entry name" value="GGDEF"/>
    <property type="match status" value="1"/>
</dbReference>
<dbReference type="InterPro" id="IPR048442">
    <property type="entry name" value="DosC_2nd"/>
</dbReference>
<dbReference type="EMBL" id="WWCL01000002">
    <property type="protein sequence ID" value="MYN45576.1"/>
    <property type="molecule type" value="Genomic_DNA"/>
</dbReference>
<dbReference type="GO" id="GO:0043709">
    <property type="term" value="P:cell adhesion involved in single-species biofilm formation"/>
    <property type="evidence" value="ECO:0007669"/>
    <property type="project" value="TreeGrafter"/>
</dbReference>
<comment type="caution">
    <text evidence="6">The sequence shown here is derived from an EMBL/GenBank/DDBJ whole genome shotgun (WGS) entry which is preliminary data.</text>
</comment>
<sequence>MHAHTALPYDQTAETEWSNIVLATPEVCRATLDSLMGRDAEKLASYFYQHMLGHPQARSFLTADAVQQRLHQSMTRWLRSIFHHPMDDAAGIVAHQRLVGEVHARIQLPVHLVSRGARLLKHHLRLALAQEFDDAQIRAQATAYAEGLIDLALELMSVSYERNSQREARTDEAYRLFAIGQNVGVERERQRAVLMEWANEVMVALHCKSAASLPPLRKSEFGMWFHHKAIAMFEGDMEVEQILDIIERIDNVVLPLLRPRDGARGAVERVSDLQDEIDNLKFLLSTLFERNLEAENGRDALTRLFSRRFLPSVVSREINVSQKRNTGFALILLDLDHFKQVNDTHGHEGGDLVLQQASALLLSSVRNGDFVFRYGGEELLVMLVEVTAESARRIAELIRSKFESTPFSLAQGHSVSVTASIGVAMFDGHPDHQYLIKRADAAMYEAKQSGRNRVVMAR</sequence>
<evidence type="ECO:0000256" key="4">
    <source>
        <dbReference type="ARBA" id="ARBA00034247"/>
    </source>
</evidence>
<dbReference type="InterPro" id="IPR012292">
    <property type="entry name" value="Globin/Proto"/>
</dbReference>
<evidence type="ECO:0000256" key="1">
    <source>
        <dbReference type="ARBA" id="ARBA00012528"/>
    </source>
</evidence>
<dbReference type="GO" id="GO:0052621">
    <property type="term" value="F:diguanylate cyclase activity"/>
    <property type="evidence" value="ECO:0007669"/>
    <property type="project" value="UniProtKB-EC"/>
</dbReference>
<evidence type="ECO:0000313" key="6">
    <source>
        <dbReference type="EMBL" id="MYN45576.1"/>
    </source>
</evidence>
<accession>A0A845I365</accession>
<dbReference type="GO" id="GO:0020037">
    <property type="term" value="F:heme binding"/>
    <property type="evidence" value="ECO:0007669"/>
    <property type="project" value="InterPro"/>
</dbReference>
<dbReference type="Pfam" id="PF11563">
    <property type="entry name" value="Protoglobin"/>
    <property type="match status" value="1"/>
</dbReference>
<dbReference type="InterPro" id="IPR029787">
    <property type="entry name" value="Nucleotide_cyclase"/>
</dbReference>
<protein>
    <recommendedName>
        <fullName evidence="2">Diguanylate cyclase DosC</fullName>
        <ecNumber evidence="1">2.7.7.65</ecNumber>
    </recommendedName>
    <alternativeName>
        <fullName evidence="3">Direct oxygen-sensing cyclase</fullName>
    </alternativeName>
</protein>
<dbReference type="PROSITE" id="PS50887">
    <property type="entry name" value="GGDEF"/>
    <property type="match status" value="1"/>
</dbReference>
<dbReference type="InterPro" id="IPR043128">
    <property type="entry name" value="Rev_trsase/Diguanyl_cyclase"/>
</dbReference>
<dbReference type="AlphaFoldDB" id="A0A845I365"/>
<feature type="domain" description="GGDEF" evidence="5">
    <location>
        <begin position="326"/>
        <end position="458"/>
    </location>
</feature>